<dbReference type="InterPro" id="IPR027417">
    <property type="entry name" value="P-loop_NTPase"/>
</dbReference>
<evidence type="ECO:0000259" key="1">
    <source>
        <dbReference type="Pfam" id="PF01637"/>
    </source>
</evidence>
<dbReference type="EMBL" id="BARS01026503">
    <property type="protein sequence ID" value="GAG01417.1"/>
    <property type="molecule type" value="Genomic_DNA"/>
</dbReference>
<dbReference type="PANTHER" id="PTHR34301:SF8">
    <property type="entry name" value="ATPASE DOMAIN-CONTAINING PROTEIN"/>
    <property type="match status" value="1"/>
</dbReference>
<evidence type="ECO:0000313" key="2">
    <source>
        <dbReference type="EMBL" id="GAG01417.1"/>
    </source>
</evidence>
<protein>
    <recommendedName>
        <fullName evidence="1">ATPase domain-containing protein</fullName>
    </recommendedName>
</protein>
<organism evidence="2">
    <name type="scientific">marine sediment metagenome</name>
    <dbReference type="NCBI Taxonomy" id="412755"/>
    <lineage>
        <taxon>unclassified sequences</taxon>
        <taxon>metagenomes</taxon>
        <taxon>ecological metagenomes</taxon>
    </lineage>
</organism>
<name>X0UQ73_9ZZZZ</name>
<gene>
    <name evidence="2" type="ORF">S01H1_41758</name>
</gene>
<dbReference type="PANTHER" id="PTHR34301">
    <property type="entry name" value="DNA-BINDING PROTEIN-RELATED"/>
    <property type="match status" value="1"/>
</dbReference>
<accession>X0UQ73</accession>
<sequence>MQKNMLLPFKVGKPVEDEYFIDREKEIKELIKHIKSMSNTCLRGMRRMGKTSILFKTVKEIDDPIPIYTNCYGVPDKKRFASLLLDSTRDAYIDHTGDGKYTSAIKKYVKKSVDHITYQLTDMDVNVGKYFKIRIGIKQKDIDQDILLEDTFNYAERLGENKGKKFVIMLDEFQDIGSRWGDDFLKRLRSIVEKQKNVCYVFCGSSITFMNSLVENTKSPFYRQLRNIMIGSLPDEEVKYFVRNR</sequence>
<dbReference type="InterPro" id="IPR011579">
    <property type="entry name" value="ATPase_dom"/>
</dbReference>
<dbReference type="AlphaFoldDB" id="X0UQ73"/>
<dbReference type="Pfam" id="PF01637">
    <property type="entry name" value="ATPase_2"/>
    <property type="match status" value="1"/>
</dbReference>
<proteinExistence type="predicted"/>
<reference evidence="2" key="1">
    <citation type="journal article" date="2014" name="Front. Microbiol.">
        <title>High frequency of phylogenetically diverse reductive dehalogenase-homologous genes in deep subseafloor sedimentary metagenomes.</title>
        <authorList>
            <person name="Kawai M."/>
            <person name="Futagami T."/>
            <person name="Toyoda A."/>
            <person name="Takaki Y."/>
            <person name="Nishi S."/>
            <person name="Hori S."/>
            <person name="Arai W."/>
            <person name="Tsubouchi T."/>
            <person name="Morono Y."/>
            <person name="Uchiyama I."/>
            <person name="Ito T."/>
            <person name="Fujiyama A."/>
            <person name="Inagaki F."/>
            <person name="Takami H."/>
        </authorList>
    </citation>
    <scope>NUCLEOTIDE SEQUENCE</scope>
    <source>
        <strain evidence="2">Expedition CK06-06</strain>
    </source>
</reference>
<dbReference type="Gene3D" id="3.40.50.300">
    <property type="entry name" value="P-loop containing nucleotide triphosphate hydrolases"/>
    <property type="match status" value="1"/>
</dbReference>
<comment type="caution">
    <text evidence="2">The sequence shown here is derived from an EMBL/GenBank/DDBJ whole genome shotgun (WGS) entry which is preliminary data.</text>
</comment>
<dbReference type="GO" id="GO:0005524">
    <property type="term" value="F:ATP binding"/>
    <property type="evidence" value="ECO:0007669"/>
    <property type="project" value="InterPro"/>
</dbReference>
<feature type="domain" description="ATPase" evidence="1">
    <location>
        <begin position="20"/>
        <end position="233"/>
    </location>
</feature>
<dbReference type="SUPFAM" id="SSF52540">
    <property type="entry name" value="P-loop containing nucleoside triphosphate hydrolases"/>
    <property type="match status" value="1"/>
</dbReference>
<feature type="non-terminal residue" evidence="2">
    <location>
        <position position="245"/>
    </location>
</feature>